<organism evidence="3 4">
    <name type="scientific">Mycetocola zhujimingii</name>
    <dbReference type="NCBI Taxonomy" id="2079792"/>
    <lineage>
        <taxon>Bacteria</taxon>
        <taxon>Bacillati</taxon>
        <taxon>Actinomycetota</taxon>
        <taxon>Actinomycetes</taxon>
        <taxon>Micrococcales</taxon>
        <taxon>Microbacteriaceae</taxon>
        <taxon>Mycetocola</taxon>
    </lineage>
</organism>
<gene>
    <name evidence="3" type="ORF">DF223_14270</name>
</gene>
<evidence type="ECO:0000313" key="3">
    <source>
        <dbReference type="EMBL" id="PWC04610.1"/>
    </source>
</evidence>
<evidence type="ECO:0000256" key="1">
    <source>
        <dbReference type="SAM" id="MobiDB-lite"/>
    </source>
</evidence>
<feature type="region of interest" description="Disordered" evidence="1">
    <location>
        <begin position="1"/>
        <end position="31"/>
    </location>
</feature>
<comment type="caution">
    <text evidence="3">The sequence shown here is derived from an EMBL/GenBank/DDBJ whole genome shotgun (WGS) entry which is preliminary data.</text>
</comment>
<keyword evidence="2" id="KW-0472">Membrane</keyword>
<evidence type="ECO:0000256" key="2">
    <source>
        <dbReference type="SAM" id="Phobius"/>
    </source>
</evidence>
<dbReference type="AlphaFoldDB" id="A0A2U1TAK3"/>
<dbReference type="EMBL" id="QEFB01000018">
    <property type="protein sequence ID" value="PWC04610.1"/>
    <property type="molecule type" value="Genomic_DNA"/>
</dbReference>
<reference evidence="4" key="1">
    <citation type="submission" date="2018-04" db="EMBL/GenBank/DDBJ databases">
        <authorList>
            <person name="Liu S."/>
            <person name="Wang Z."/>
            <person name="Li J."/>
        </authorList>
    </citation>
    <scope>NUCLEOTIDE SEQUENCE [LARGE SCALE GENOMIC DNA]</scope>
    <source>
        <strain evidence="4">622</strain>
    </source>
</reference>
<accession>A0A2U1TAK3</accession>
<dbReference type="InterPro" id="IPR010718">
    <property type="entry name" value="DUF1294"/>
</dbReference>
<sequence>MAAWRRVDRGSVPQPHRRNRGSSPRDEAGRVGAPEVPLLGLGLGGWPGAIVVQQVLRHKIRKRHFMVVFAGTVVANVGVLVLLASPLGATALCSITGCQ</sequence>
<keyword evidence="2" id="KW-0812">Transmembrane</keyword>
<name>A0A2U1TAK3_9MICO</name>
<dbReference type="Pfam" id="PF06961">
    <property type="entry name" value="DUF1294"/>
    <property type="match status" value="1"/>
</dbReference>
<proteinExistence type="predicted"/>
<keyword evidence="2" id="KW-1133">Transmembrane helix</keyword>
<evidence type="ECO:0008006" key="5">
    <source>
        <dbReference type="Google" id="ProtNLM"/>
    </source>
</evidence>
<evidence type="ECO:0000313" key="4">
    <source>
        <dbReference type="Proteomes" id="UP000244962"/>
    </source>
</evidence>
<feature type="transmembrane region" description="Helical" evidence="2">
    <location>
        <begin position="65"/>
        <end position="84"/>
    </location>
</feature>
<dbReference type="Proteomes" id="UP000244962">
    <property type="component" value="Unassembled WGS sequence"/>
</dbReference>
<protein>
    <recommendedName>
        <fullName evidence="5">DUF1294 domain-containing protein</fullName>
    </recommendedName>
</protein>
<keyword evidence="4" id="KW-1185">Reference proteome</keyword>